<evidence type="ECO:0000313" key="2">
    <source>
        <dbReference type="Proteomes" id="UP000305067"/>
    </source>
</evidence>
<keyword evidence="2" id="KW-1185">Reference proteome</keyword>
<name>A0A5C3QL08_9AGAR</name>
<accession>A0A5C3QL08</accession>
<proteinExistence type="predicted"/>
<dbReference type="AlphaFoldDB" id="A0A5C3QL08"/>
<gene>
    <name evidence="1" type="ORF">BDV98DRAFT_566134</name>
</gene>
<reference evidence="1 2" key="1">
    <citation type="journal article" date="2019" name="Nat. Ecol. Evol.">
        <title>Megaphylogeny resolves global patterns of mushroom evolution.</title>
        <authorList>
            <person name="Varga T."/>
            <person name="Krizsan K."/>
            <person name="Foldi C."/>
            <person name="Dima B."/>
            <person name="Sanchez-Garcia M."/>
            <person name="Sanchez-Ramirez S."/>
            <person name="Szollosi G.J."/>
            <person name="Szarkandi J.G."/>
            <person name="Papp V."/>
            <person name="Albert L."/>
            <person name="Andreopoulos W."/>
            <person name="Angelini C."/>
            <person name="Antonin V."/>
            <person name="Barry K.W."/>
            <person name="Bougher N.L."/>
            <person name="Buchanan P."/>
            <person name="Buyck B."/>
            <person name="Bense V."/>
            <person name="Catcheside P."/>
            <person name="Chovatia M."/>
            <person name="Cooper J."/>
            <person name="Damon W."/>
            <person name="Desjardin D."/>
            <person name="Finy P."/>
            <person name="Geml J."/>
            <person name="Haridas S."/>
            <person name="Hughes K."/>
            <person name="Justo A."/>
            <person name="Karasinski D."/>
            <person name="Kautmanova I."/>
            <person name="Kiss B."/>
            <person name="Kocsube S."/>
            <person name="Kotiranta H."/>
            <person name="LaButti K.M."/>
            <person name="Lechner B.E."/>
            <person name="Liimatainen K."/>
            <person name="Lipzen A."/>
            <person name="Lukacs Z."/>
            <person name="Mihaltcheva S."/>
            <person name="Morgado L.N."/>
            <person name="Niskanen T."/>
            <person name="Noordeloos M.E."/>
            <person name="Ohm R.A."/>
            <person name="Ortiz-Santana B."/>
            <person name="Ovrebo C."/>
            <person name="Racz N."/>
            <person name="Riley R."/>
            <person name="Savchenko A."/>
            <person name="Shiryaev A."/>
            <person name="Soop K."/>
            <person name="Spirin V."/>
            <person name="Szebenyi C."/>
            <person name="Tomsovsky M."/>
            <person name="Tulloss R.E."/>
            <person name="Uehling J."/>
            <person name="Grigoriev I.V."/>
            <person name="Vagvolgyi C."/>
            <person name="Papp T."/>
            <person name="Martin F.M."/>
            <person name="Miettinen O."/>
            <person name="Hibbett D.S."/>
            <person name="Nagy L.G."/>
        </authorList>
    </citation>
    <scope>NUCLEOTIDE SEQUENCE [LARGE SCALE GENOMIC DNA]</scope>
    <source>
        <strain evidence="1 2">CBS 309.79</strain>
    </source>
</reference>
<evidence type="ECO:0000313" key="1">
    <source>
        <dbReference type="EMBL" id="TFL02623.1"/>
    </source>
</evidence>
<dbReference type="Proteomes" id="UP000305067">
    <property type="component" value="Unassembled WGS sequence"/>
</dbReference>
<protein>
    <submittedName>
        <fullName evidence="1">Uncharacterized protein</fullName>
    </submittedName>
</protein>
<dbReference type="EMBL" id="ML178822">
    <property type="protein sequence ID" value="TFL02623.1"/>
    <property type="molecule type" value="Genomic_DNA"/>
</dbReference>
<sequence length="216" mass="24178">MELRKVRCLEMHLFFSSRLFTQIIAPCLQELIIHDTVRIARLALFLQTSGAHITHLQLRGFQLSPNHISSGVSGPQMLLIHVPSLESLSVSFKSGDNVSDESGPVALNYFLTALTFDEEDDHCPTLSQLILSNVDMDEPSIFIDMLETRTTHRGNSDVGLHLVQTLTSVQYTSLFESPTSRFGNEDMACLEDVTRHLQTFSMQDGKVRHESVSSSE</sequence>
<dbReference type="SUPFAM" id="SSF52047">
    <property type="entry name" value="RNI-like"/>
    <property type="match status" value="1"/>
</dbReference>
<organism evidence="1 2">
    <name type="scientific">Pterulicium gracile</name>
    <dbReference type="NCBI Taxonomy" id="1884261"/>
    <lineage>
        <taxon>Eukaryota</taxon>
        <taxon>Fungi</taxon>
        <taxon>Dikarya</taxon>
        <taxon>Basidiomycota</taxon>
        <taxon>Agaricomycotina</taxon>
        <taxon>Agaricomycetes</taxon>
        <taxon>Agaricomycetidae</taxon>
        <taxon>Agaricales</taxon>
        <taxon>Pleurotineae</taxon>
        <taxon>Pterulaceae</taxon>
        <taxon>Pterulicium</taxon>
    </lineage>
</organism>